<comment type="caution">
    <text evidence="1">The sequence shown here is derived from an EMBL/GenBank/DDBJ whole genome shotgun (WGS) entry which is preliminary data.</text>
</comment>
<accession>A0A918SDB2</accession>
<evidence type="ECO:0000313" key="1">
    <source>
        <dbReference type="EMBL" id="GHA35219.1"/>
    </source>
</evidence>
<sequence length="88" mass="10312">MIIKCMKSGGFLGQTKSCDLVLEELDATEANALREIQKSSRRNEDSRDSYLYHFVFFEENKEREVVIDETLINNEMLPIIKKVNEKLR</sequence>
<evidence type="ECO:0000313" key="2">
    <source>
        <dbReference type="Proteomes" id="UP000610456"/>
    </source>
</evidence>
<proteinExistence type="predicted"/>
<dbReference type="AlphaFoldDB" id="A0A918SDB2"/>
<reference evidence="1" key="1">
    <citation type="journal article" date="2014" name="Int. J. Syst. Evol. Microbiol.">
        <title>Complete genome sequence of Corynebacterium casei LMG S-19264T (=DSM 44701T), isolated from a smear-ripened cheese.</title>
        <authorList>
            <consortium name="US DOE Joint Genome Institute (JGI-PGF)"/>
            <person name="Walter F."/>
            <person name="Albersmeier A."/>
            <person name="Kalinowski J."/>
            <person name="Ruckert C."/>
        </authorList>
    </citation>
    <scope>NUCLEOTIDE SEQUENCE</scope>
    <source>
        <strain evidence="1">KCTC 12719</strain>
    </source>
</reference>
<keyword evidence="2" id="KW-1185">Reference proteome</keyword>
<protein>
    <submittedName>
        <fullName evidence="1">Uncharacterized protein</fullName>
    </submittedName>
</protein>
<dbReference type="EMBL" id="BMXB01000004">
    <property type="protein sequence ID" value="GHA35219.1"/>
    <property type="molecule type" value="Genomic_DNA"/>
</dbReference>
<reference evidence="1" key="2">
    <citation type="submission" date="2020-09" db="EMBL/GenBank/DDBJ databases">
        <authorList>
            <person name="Sun Q."/>
            <person name="Kim S."/>
        </authorList>
    </citation>
    <scope>NUCLEOTIDE SEQUENCE</scope>
    <source>
        <strain evidence="1">KCTC 12719</strain>
    </source>
</reference>
<dbReference type="Proteomes" id="UP000610456">
    <property type="component" value="Unassembled WGS sequence"/>
</dbReference>
<organism evidence="1 2">
    <name type="scientific">Salinimicrobium marinum</name>
    <dbReference type="NCBI Taxonomy" id="680283"/>
    <lineage>
        <taxon>Bacteria</taxon>
        <taxon>Pseudomonadati</taxon>
        <taxon>Bacteroidota</taxon>
        <taxon>Flavobacteriia</taxon>
        <taxon>Flavobacteriales</taxon>
        <taxon>Flavobacteriaceae</taxon>
        <taxon>Salinimicrobium</taxon>
    </lineage>
</organism>
<dbReference type="RefSeq" id="WP_189604194.1">
    <property type="nucleotide sequence ID" value="NZ_BMXB01000004.1"/>
</dbReference>
<name>A0A918SDB2_9FLAO</name>
<gene>
    <name evidence="1" type="ORF">GCM10007103_15960</name>
</gene>